<feature type="region of interest" description="Disordered" evidence="1">
    <location>
        <begin position="206"/>
        <end position="278"/>
    </location>
</feature>
<dbReference type="Proteomes" id="UP000000269">
    <property type="component" value="Chromosome"/>
</dbReference>
<dbReference type="STRING" id="350688.Clos_1878"/>
<gene>
    <name evidence="2" type="ordered locus">Clos_1878</name>
</gene>
<organism evidence="2 3">
    <name type="scientific">Alkaliphilus oremlandii (strain OhILAs)</name>
    <name type="common">Clostridium oremlandii (strain OhILAs)</name>
    <dbReference type="NCBI Taxonomy" id="350688"/>
    <lineage>
        <taxon>Bacteria</taxon>
        <taxon>Bacillati</taxon>
        <taxon>Bacillota</taxon>
        <taxon>Clostridia</taxon>
        <taxon>Peptostreptococcales</taxon>
        <taxon>Natronincolaceae</taxon>
        <taxon>Alkaliphilus</taxon>
    </lineage>
</organism>
<dbReference type="AlphaFoldDB" id="A8MHY6"/>
<reference evidence="3" key="1">
    <citation type="submission" date="2007-10" db="EMBL/GenBank/DDBJ databases">
        <title>Complete genome of Alkaliphilus oremlandii OhILAs.</title>
        <authorList>
            <person name="Copeland A."/>
            <person name="Lucas S."/>
            <person name="Lapidus A."/>
            <person name="Barry K."/>
            <person name="Detter J.C."/>
            <person name="Glavina del Rio T."/>
            <person name="Hammon N."/>
            <person name="Israni S."/>
            <person name="Dalin E."/>
            <person name="Tice H."/>
            <person name="Pitluck S."/>
            <person name="Chain P."/>
            <person name="Malfatti S."/>
            <person name="Shin M."/>
            <person name="Vergez L."/>
            <person name="Schmutz J."/>
            <person name="Larimer F."/>
            <person name="Land M."/>
            <person name="Hauser L."/>
            <person name="Kyrpides N."/>
            <person name="Mikhailova N."/>
            <person name="Stolz J.F."/>
            <person name="Dawson A."/>
            <person name="Fisher E."/>
            <person name="Crable B."/>
            <person name="Perera E."/>
            <person name="Lisak J."/>
            <person name="Ranganathan M."/>
            <person name="Basu P."/>
            <person name="Richardson P."/>
        </authorList>
    </citation>
    <scope>NUCLEOTIDE SEQUENCE [LARGE SCALE GENOMIC DNA]</scope>
    <source>
        <strain evidence="3">OhILAs</strain>
    </source>
</reference>
<proteinExistence type="predicted"/>
<dbReference type="HOGENOM" id="CLU_587476_0_0_9"/>
<sequence>MVFMEKPNKRLGIMHTLKKIMVYFDNRYDRLQKEEIVLGLDKGLDTYFYKNPNFDWKQMREIRLGLEKGLEVSVYAKEEFNVEQMEEIRLGQEKKLDVSFYSKPEFDWKQMREIKLGLDKNLDVSTFAKSSLDIEQMEEIKLGLEKGLDVSFYNKNDFNWKQMREIRLGLERGLDVSSYSKDHLSVEQMEKIRVKLEKQSPVINQISIDRKNENNRGLEDSQIRGKENSQGNEETQQKSKAASKRLSKANDEVVDGGQTAGKADKGMKNSERDIENKNKEEDFSFSRYDANVVLPMIRKAPSTKQLQKLFQQRYRSEEEANKQSHIFEGRIRKLTDRGYLEEKDGTYSITEKGAQAAKEVDRSFKFTSYDANVVFGYIQSADGALSLGKLYGKLEEKYSDPEEVEKQFTYLKNRLEKNLQCGYVLKDEKGAYSISEIGEMKAEEIAAIGEEVSISIDRDIEEMEF</sequence>
<evidence type="ECO:0000256" key="1">
    <source>
        <dbReference type="SAM" id="MobiDB-lite"/>
    </source>
</evidence>
<feature type="compositionally biased region" description="Basic and acidic residues" evidence="1">
    <location>
        <begin position="208"/>
        <end position="227"/>
    </location>
</feature>
<accession>A8MHY6</accession>
<keyword evidence="3" id="KW-1185">Reference proteome</keyword>
<evidence type="ECO:0000313" key="3">
    <source>
        <dbReference type="Proteomes" id="UP000000269"/>
    </source>
</evidence>
<evidence type="ECO:0000313" key="2">
    <source>
        <dbReference type="EMBL" id="ABW19418.1"/>
    </source>
</evidence>
<dbReference type="EMBL" id="CP000853">
    <property type="protein sequence ID" value="ABW19418.1"/>
    <property type="molecule type" value="Genomic_DNA"/>
</dbReference>
<dbReference type="eggNOG" id="COG1315">
    <property type="taxonomic scope" value="Bacteria"/>
</dbReference>
<feature type="compositionally biased region" description="Basic and acidic residues" evidence="1">
    <location>
        <begin position="262"/>
        <end position="278"/>
    </location>
</feature>
<dbReference type="KEGG" id="aoe:Clos_1878"/>
<name>A8MHY6_ALKOO</name>
<protein>
    <submittedName>
        <fullName evidence="2">Uncharacterized protein</fullName>
    </submittedName>
</protein>